<evidence type="ECO:0000313" key="3">
    <source>
        <dbReference type="Proteomes" id="UP000814176"/>
    </source>
</evidence>
<name>A0ABQ8JXJ7_9APHY</name>
<keyword evidence="3" id="KW-1185">Reference proteome</keyword>
<dbReference type="GeneID" id="72008944"/>
<evidence type="ECO:0000313" key="2">
    <source>
        <dbReference type="EMBL" id="KAH9828833.1"/>
    </source>
</evidence>
<accession>A0ABQ8JXJ7</accession>
<gene>
    <name evidence="2" type="ORF">C8Q71DRAFT_863689</name>
</gene>
<evidence type="ECO:0000256" key="1">
    <source>
        <dbReference type="SAM" id="MobiDB-lite"/>
    </source>
</evidence>
<sequence length="715" mass="80595">MPRQKKALSKGLKELADGTIECTPCSQFGERKHSIFTRNGRKRHEESPQHVGALRRAEDEASLAAAAAAAPRDLSAATLRAAPRTLGIHQPVASNDHATLSNGDPLTSVNFHDGLMYDGEGNAIVFSAGPQETEQERLWRSLDQATATFNITGSMDSWIDQIAPHAEDDATRTNVDMQLDGLGGQSDEEDDISEDEDSLADQHTTNRQMRAPLDDPWYPHGSKTMFVLDMLDNLPRLRLSSDHFRVILWVLKELGVRGVPSFSKFRKKQDELNRACGIHTDAKRSPQGDIFYQNRVADIIALDYANPQTRPHIEIYPIRSRTVSETYHSKRVVHDTDPDSGHTPMWAAGHMHWYIGELAMLRNGKLVIPRAWYRYESRGEVFGEGYEVAVNVPEEGHQTSESHFEVQLGGLVEFRTSDLHVNYPELEGCALGGRLSGPLPKGVFNGPNPLRAQANGRRMYTSYIKAWGDDVSGNKSKQYNEHTNIYIAHANLPHTKLSQEYFVRFTSTSPHATAGAQFDAMVDSITGANTWHSAYDCDPEVQEEVLFRIIPRIFPADNPQQSESCSHIGLHGNFWCRGCKLGGSEKERETDQNYDAHFEVNPSNLRTSTETREEILTQIRLAALGVKKDVTQRQTDTGTKDKLAEHWIKILLERARKEQQHRITTATTADPRLKRVHGPERTAIVLTIKKEIQVELLEWLHQENLNSLMRYHNNR</sequence>
<comment type="caution">
    <text evidence="2">The sequence shown here is derived from an EMBL/GenBank/DDBJ whole genome shotgun (WGS) entry which is preliminary data.</text>
</comment>
<dbReference type="Proteomes" id="UP000814176">
    <property type="component" value="Unassembled WGS sequence"/>
</dbReference>
<protein>
    <submittedName>
        <fullName evidence="2">Uncharacterized protein</fullName>
    </submittedName>
</protein>
<dbReference type="RefSeq" id="XP_047772474.1">
    <property type="nucleotide sequence ID" value="XM_047928212.1"/>
</dbReference>
<organism evidence="2 3">
    <name type="scientific">Rhodofomes roseus</name>
    <dbReference type="NCBI Taxonomy" id="34475"/>
    <lineage>
        <taxon>Eukaryota</taxon>
        <taxon>Fungi</taxon>
        <taxon>Dikarya</taxon>
        <taxon>Basidiomycota</taxon>
        <taxon>Agaricomycotina</taxon>
        <taxon>Agaricomycetes</taxon>
        <taxon>Polyporales</taxon>
        <taxon>Rhodofomes</taxon>
    </lineage>
</organism>
<feature type="compositionally biased region" description="Acidic residues" evidence="1">
    <location>
        <begin position="186"/>
        <end position="199"/>
    </location>
</feature>
<reference evidence="2 3" key="1">
    <citation type="journal article" date="2021" name="Environ. Microbiol.">
        <title>Gene family expansions and transcriptome signatures uncover fungal adaptations to wood decay.</title>
        <authorList>
            <person name="Hage H."/>
            <person name="Miyauchi S."/>
            <person name="Viragh M."/>
            <person name="Drula E."/>
            <person name="Min B."/>
            <person name="Chaduli D."/>
            <person name="Navarro D."/>
            <person name="Favel A."/>
            <person name="Norest M."/>
            <person name="Lesage-Meessen L."/>
            <person name="Balint B."/>
            <person name="Merenyi Z."/>
            <person name="de Eugenio L."/>
            <person name="Morin E."/>
            <person name="Martinez A.T."/>
            <person name="Baldrian P."/>
            <person name="Stursova M."/>
            <person name="Martinez M.J."/>
            <person name="Novotny C."/>
            <person name="Magnuson J.K."/>
            <person name="Spatafora J.W."/>
            <person name="Maurice S."/>
            <person name="Pangilinan J."/>
            <person name="Andreopoulos W."/>
            <person name="LaButti K."/>
            <person name="Hundley H."/>
            <person name="Na H."/>
            <person name="Kuo A."/>
            <person name="Barry K."/>
            <person name="Lipzen A."/>
            <person name="Henrissat B."/>
            <person name="Riley R."/>
            <person name="Ahrendt S."/>
            <person name="Nagy L.G."/>
            <person name="Grigoriev I.V."/>
            <person name="Martin F."/>
            <person name="Rosso M.N."/>
        </authorList>
    </citation>
    <scope>NUCLEOTIDE SEQUENCE [LARGE SCALE GENOMIC DNA]</scope>
    <source>
        <strain evidence="2 3">CIRM-BRFM 1785</strain>
    </source>
</reference>
<proteinExistence type="predicted"/>
<feature type="region of interest" description="Disordered" evidence="1">
    <location>
        <begin position="177"/>
        <end position="215"/>
    </location>
</feature>
<dbReference type="EMBL" id="JADCUA010000046">
    <property type="protein sequence ID" value="KAH9828833.1"/>
    <property type="molecule type" value="Genomic_DNA"/>
</dbReference>